<dbReference type="GO" id="GO:0008168">
    <property type="term" value="F:methyltransferase activity"/>
    <property type="evidence" value="ECO:0007669"/>
    <property type="project" value="UniProtKB-KW"/>
</dbReference>
<dbReference type="Proteomes" id="UP000254374">
    <property type="component" value="Unassembled WGS sequence"/>
</dbReference>
<accession>A0A377GMZ7</accession>
<dbReference type="PANTHER" id="PTHR43619">
    <property type="entry name" value="S-ADENOSYL-L-METHIONINE-DEPENDENT METHYLTRANSFERASE YKTD-RELATED"/>
    <property type="match status" value="1"/>
</dbReference>
<dbReference type="InterPro" id="IPR007213">
    <property type="entry name" value="Ppm1/Ppm2/Tcmp"/>
</dbReference>
<dbReference type="EMBL" id="UGGV01000001">
    <property type="protein sequence ID" value="STO26181.1"/>
    <property type="molecule type" value="Genomic_DNA"/>
</dbReference>
<dbReference type="Pfam" id="PF04072">
    <property type="entry name" value="LCM"/>
    <property type="match status" value="1"/>
</dbReference>
<keyword evidence="1 4" id="KW-0489">Methyltransferase</keyword>
<dbReference type="SUPFAM" id="SSF53335">
    <property type="entry name" value="S-adenosyl-L-methionine-dependent methyltransferases"/>
    <property type="match status" value="1"/>
</dbReference>
<dbReference type="Gene3D" id="3.40.50.150">
    <property type="entry name" value="Vaccinia Virus protein VP39"/>
    <property type="match status" value="1"/>
</dbReference>
<evidence type="ECO:0000256" key="2">
    <source>
        <dbReference type="ARBA" id="ARBA00022679"/>
    </source>
</evidence>
<reference evidence="4 6" key="2">
    <citation type="submission" date="2018-06" db="EMBL/GenBank/DDBJ databases">
        <authorList>
            <consortium name="Pathogen Informatics"/>
            <person name="Doyle S."/>
        </authorList>
    </citation>
    <scope>NUCLEOTIDE SEQUENCE [LARGE SCALE GENOMIC DNA]</scope>
    <source>
        <strain evidence="4 6">NCTC11401</strain>
    </source>
</reference>
<organism evidence="4 6">
    <name type="scientific">Fluoribacter gormanii</name>
    <dbReference type="NCBI Taxonomy" id="464"/>
    <lineage>
        <taxon>Bacteria</taxon>
        <taxon>Pseudomonadati</taxon>
        <taxon>Pseudomonadota</taxon>
        <taxon>Gammaproteobacteria</taxon>
        <taxon>Legionellales</taxon>
        <taxon>Legionellaceae</taxon>
        <taxon>Fluoribacter</taxon>
    </lineage>
</organism>
<evidence type="ECO:0000313" key="6">
    <source>
        <dbReference type="Proteomes" id="UP000254374"/>
    </source>
</evidence>
<keyword evidence="2 4" id="KW-0808">Transferase</keyword>
<sequence>MKRTEANSKPSITALSVVAAYLRALKAGYMNYFTEADLKITEHVVNTAISSEPSFALSCLMNSLPRLPSFFEQAFYNYLVAPGYDNLMLTRKLMINNLLRQRITNNEVQQIVILAGGYDTRALILALEFQDKEELKIYELDLDGPTRNNKLKAIRTLPEQGELTIAELSSEACQVNNNLYYIACDFSADSMEESLLKYGFDREQNTIVIAEGLMIYLNEGTIKKILTSVYSLINEGDNFFISFNTSISSSLTEGTVISSTNENYKFSLRPEQAIPFVGASGFDVTGKIDHSNRLSFIGDKSNAKIYKDKNSKYKDEIYYLLEKSSVIAALKQYRTVEEVPDLDMDFAMNTGLSMSK</sequence>
<evidence type="ECO:0000313" key="4">
    <source>
        <dbReference type="EMBL" id="STO26181.1"/>
    </source>
</evidence>
<dbReference type="AlphaFoldDB" id="A0A377GMZ7"/>
<protein>
    <submittedName>
        <fullName evidence="3">Methyltransferase, TIGR00027 family</fullName>
    </submittedName>
    <submittedName>
        <fullName evidence="4">O-Methyltransferase involved in polyketide biosynthesis</fullName>
    </submittedName>
</protein>
<evidence type="ECO:0000313" key="5">
    <source>
        <dbReference type="Proteomes" id="UP000186808"/>
    </source>
</evidence>
<dbReference type="PANTHER" id="PTHR43619:SF2">
    <property type="entry name" value="S-ADENOSYL-L-METHIONINE-DEPENDENT METHYLTRANSFERASES SUPERFAMILY PROTEIN"/>
    <property type="match status" value="1"/>
</dbReference>
<keyword evidence="5" id="KW-1185">Reference proteome</keyword>
<dbReference type="Proteomes" id="UP000186808">
    <property type="component" value="Unassembled WGS sequence"/>
</dbReference>
<gene>
    <name evidence="4" type="ORF">NCTC11401_03033</name>
    <name evidence="3" type="ORF">SAMN05421777_1313</name>
</gene>
<proteinExistence type="predicted"/>
<dbReference type="STRING" id="464.Lgor_3093"/>
<dbReference type="OrthoDB" id="9800233at2"/>
<reference evidence="3 5" key="1">
    <citation type="submission" date="2017-01" db="EMBL/GenBank/DDBJ databases">
        <authorList>
            <person name="Varghese N."/>
            <person name="Submissions S."/>
        </authorList>
    </citation>
    <scope>NUCLEOTIDE SEQUENCE [LARGE SCALE GENOMIC DNA]</scope>
    <source>
        <strain evidence="3 5">ATCC 33342</strain>
    </source>
</reference>
<dbReference type="EMBL" id="FTNL01000031">
    <property type="protein sequence ID" value="SIR85867.1"/>
    <property type="molecule type" value="Genomic_DNA"/>
</dbReference>
<evidence type="ECO:0000256" key="1">
    <source>
        <dbReference type="ARBA" id="ARBA00022603"/>
    </source>
</evidence>
<dbReference type="GO" id="GO:0032259">
    <property type="term" value="P:methylation"/>
    <property type="evidence" value="ECO:0007669"/>
    <property type="project" value="UniProtKB-KW"/>
</dbReference>
<name>A0A377GMZ7_9GAMM</name>
<dbReference type="RefSeq" id="WP_058469410.1">
    <property type="nucleotide sequence ID" value="NZ_CAAAIX010000033.1"/>
</dbReference>
<dbReference type="InterPro" id="IPR029063">
    <property type="entry name" value="SAM-dependent_MTases_sf"/>
</dbReference>
<evidence type="ECO:0000313" key="3">
    <source>
        <dbReference type="EMBL" id="SIR85867.1"/>
    </source>
</evidence>